<dbReference type="Proteomes" id="UP000075884">
    <property type="component" value="Unassembled WGS sequence"/>
</dbReference>
<dbReference type="EnsemblMetazoa" id="ADIR014941-RA">
    <property type="protein sequence ID" value="ADIR014941-PA"/>
    <property type="gene ID" value="ADIR014941"/>
</dbReference>
<reference evidence="1" key="2">
    <citation type="submission" date="2020-05" db="UniProtKB">
        <authorList>
            <consortium name="EnsemblMetazoa"/>
        </authorList>
    </citation>
    <scope>IDENTIFICATION</scope>
    <source>
        <strain evidence="1">WRAIR2</strain>
    </source>
</reference>
<dbReference type="VEuPathDB" id="VectorBase:ADIR014941"/>
<reference evidence="2" key="1">
    <citation type="submission" date="2013-03" db="EMBL/GenBank/DDBJ databases">
        <title>The Genome Sequence of Anopheles dirus WRAIR2.</title>
        <authorList>
            <consortium name="The Broad Institute Genomics Platform"/>
            <person name="Neafsey D.E."/>
            <person name="Walton C."/>
            <person name="Walker B."/>
            <person name="Young S.K."/>
            <person name="Zeng Q."/>
            <person name="Gargeya S."/>
            <person name="Fitzgerald M."/>
            <person name="Haas B."/>
            <person name="Abouelleil A."/>
            <person name="Allen A.W."/>
            <person name="Alvarado L."/>
            <person name="Arachchi H.M."/>
            <person name="Berlin A.M."/>
            <person name="Chapman S.B."/>
            <person name="Gainer-Dewar J."/>
            <person name="Goldberg J."/>
            <person name="Griggs A."/>
            <person name="Gujja S."/>
            <person name="Hansen M."/>
            <person name="Howarth C."/>
            <person name="Imamovic A."/>
            <person name="Ireland A."/>
            <person name="Larimer J."/>
            <person name="McCowan C."/>
            <person name="Murphy C."/>
            <person name="Pearson M."/>
            <person name="Poon T.W."/>
            <person name="Priest M."/>
            <person name="Roberts A."/>
            <person name="Saif S."/>
            <person name="Shea T."/>
            <person name="Sisk P."/>
            <person name="Sykes S."/>
            <person name="Wortman J."/>
            <person name="Nusbaum C."/>
            <person name="Birren B."/>
        </authorList>
    </citation>
    <scope>NUCLEOTIDE SEQUENCE [LARGE SCALE GENOMIC DNA]</scope>
    <source>
        <strain evidence="2">WRAIR2</strain>
    </source>
</reference>
<accession>A0A182NYP7</accession>
<protein>
    <submittedName>
        <fullName evidence="1">Uncharacterized protein</fullName>
    </submittedName>
</protein>
<keyword evidence="2" id="KW-1185">Reference proteome</keyword>
<evidence type="ECO:0000313" key="2">
    <source>
        <dbReference type="Proteomes" id="UP000075884"/>
    </source>
</evidence>
<proteinExistence type="predicted"/>
<sequence length="22" mass="2573">MRKGTRCHNIIHRHRCGAKQIG</sequence>
<evidence type="ECO:0000313" key="1">
    <source>
        <dbReference type="EnsemblMetazoa" id="ADIR014941-PA"/>
    </source>
</evidence>
<organism evidence="1 2">
    <name type="scientific">Anopheles dirus</name>
    <dbReference type="NCBI Taxonomy" id="7168"/>
    <lineage>
        <taxon>Eukaryota</taxon>
        <taxon>Metazoa</taxon>
        <taxon>Ecdysozoa</taxon>
        <taxon>Arthropoda</taxon>
        <taxon>Hexapoda</taxon>
        <taxon>Insecta</taxon>
        <taxon>Pterygota</taxon>
        <taxon>Neoptera</taxon>
        <taxon>Endopterygota</taxon>
        <taxon>Diptera</taxon>
        <taxon>Nematocera</taxon>
        <taxon>Culicoidea</taxon>
        <taxon>Culicidae</taxon>
        <taxon>Anophelinae</taxon>
        <taxon>Anopheles</taxon>
    </lineage>
</organism>
<name>A0A182NYP7_9DIPT</name>
<dbReference type="AlphaFoldDB" id="A0A182NYP7"/>